<sequence>MGLVVDLVSDLGSYSNDSVACQYCYLVLIQQRFFHAQQQDTSMACIGKWTLLMSIALLCGCSAILGQSEKRKVHIVYMGNSPANPEKATSLYQKVLAKVLSGKEEVARSMVYSYTASFSGFAAELSTTEAASISKMPGVLSVFPSSVKKLHTTRSWDFLGLSTTSNHGLQTGGSNIIIGVLDTGVWPESESFSDKFLPDPIPSRWKGTCVSGDSFSSSNCNRKLIGARMFPNGYEQNFGPITGPGEYRSPRDAEGHGSHTASTAGGSSVKHASLFGLAEGTARGGTPTARIAAYKVCWFGSCTDADILAAYCYDGTMALDQVKDSIVVCYGGVGAPEATVLAAAGAGVILVDSFDKSVGFAFSLPCSVVGTADAKHILKYINSTSFPVADILPSITTVDDSLVPQTAIFSSRGPNVITPDILKPDITSPGVDILAAWSPVSSISGESTDNRSTSFNIISGTSMSCPNVTGAAAFVKSFHPEWSPAAIKSALMTIATSLDGDKKFNKDGALGCGSGLISPTKATDPGLVYDADTTDFALFLCGLNYTSEQVQLISGFSNFSCPEEVPSVIDLNYPSIAIATVEGSLNKSIIRNLTNVGFSGNSTYTVHIQAPKGVSVTVSPSTLHFDAPYQRLSFHANYQANSLPSEQVYLSGALTWTDGLHVVRSPVLIWPACSTVQ</sequence>
<reference evidence="2" key="1">
    <citation type="journal article" date="2024" name="Proc. Natl. Acad. Sci. U.S.A.">
        <title>Extraordinary preservation of gene collinearity over three hundred million years revealed in homosporous lycophytes.</title>
        <authorList>
            <person name="Li C."/>
            <person name="Wickell D."/>
            <person name="Kuo L.Y."/>
            <person name="Chen X."/>
            <person name="Nie B."/>
            <person name="Liao X."/>
            <person name="Peng D."/>
            <person name="Ji J."/>
            <person name="Jenkins J."/>
            <person name="Williams M."/>
            <person name="Shu S."/>
            <person name="Plott C."/>
            <person name="Barry K."/>
            <person name="Rajasekar S."/>
            <person name="Grimwood J."/>
            <person name="Han X."/>
            <person name="Sun S."/>
            <person name="Hou Z."/>
            <person name="He W."/>
            <person name="Dai G."/>
            <person name="Sun C."/>
            <person name="Schmutz J."/>
            <person name="Leebens-Mack J.H."/>
            <person name="Li F.W."/>
            <person name="Wang L."/>
        </authorList>
    </citation>
    <scope>NUCLEOTIDE SEQUENCE [LARGE SCALE GENOMIC DNA]</scope>
    <source>
        <strain evidence="2">cv. PW_Plant_1</strain>
    </source>
</reference>
<dbReference type="Proteomes" id="UP001162992">
    <property type="component" value="Chromosome 22"/>
</dbReference>
<protein>
    <submittedName>
        <fullName evidence="1">Uncharacterized protein</fullName>
    </submittedName>
</protein>
<organism evidence="1 2">
    <name type="scientific">Diphasiastrum complanatum</name>
    <name type="common">Issler's clubmoss</name>
    <name type="synonym">Lycopodium complanatum</name>
    <dbReference type="NCBI Taxonomy" id="34168"/>
    <lineage>
        <taxon>Eukaryota</taxon>
        <taxon>Viridiplantae</taxon>
        <taxon>Streptophyta</taxon>
        <taxon>Embryophyta</taxon>
        <taxon>Tracheophyta</taxon>
        <taxon>Lycopodiopsida</taxon>
        <taxon>Lycopodiales</taxon>
        <taxon>Lycopodiaceae</taxon>
        <taxon>Lycopodioideae</taxon>
        <taxon>Diphasiastrum</taxon>
    </lineage>
</organism>
<proteinExistence type="predicted"/>
<comment type="caution">
    <text evidence="1">The sequence shown here is derived from an EMBL/GenBank/DDBJ whole genome shotgun (WGS) entry which is preliminary data.</text>
</comment>
<keyword evidence="2" id="KW-1185">Reference proteome</keyword>
<name>A0ACC2AGY6_DIPCM</name>
<gene>
    <name evidence="1" type="ORF">O6H91_22G070000</name>
</gene>
<evidence type="ECO:0000313" key="1">
    <source>
        <dbReference type="EMBL" id="KAJ7516761.1"/>
    </source>
</evidence>
<evidence type="ECO:0000313" key="2">
    <source>
        <dbReference type="Proteomes" id="UP001162992"/>
    </source>
</evidence>
<dbReference type="EMBL" id="CM055113">
    <property type="protein sequence ID" value="KAJ7516761.1"/>
    <property type="molecule type" value="Genomic_DNA"/>
</dbReference>
<accession>A0ACC2AGY6</accession>